<dbReference type="PANTHER" id="PTHR38444">
    <property type="entry name" value="ENTEROBACTIN BIOSYNTHESIS PROTEIN YBDZ"/>
    <property type="match status" value="1"/>
</dbReference>
<dbReference type="Pfam" id="PF03621">
    <property type="entry name" value="MbtH"/>
    <property type="match status" value="1"/>
</dbReference>
<sequence length="86" mass="9356">MPNPFDDPDGRFLVLVNDEGQHSLWPVFADVPAGWTVVFGQDGGSDEAGGAPGADRDAALEYVETHWTDMRPRSLVARMEAAEQGR</sequence>
<reference evidence="2 3" key="1">
    <citation type="submission" date="2024-03" db="EMBL/GenBank/DDBJ databases">
        <title>Actinomycetospora sp. OC33-EN06, a novel actinomycete isolated from wild orchid (Aerides multiflora).</title>
        <authorList>
            <person name="Suriyachadkun C."/>
        </authorList>
    </citation>
    <scope>NUCLEOTIDE SEQUENCE [LARGE SCALE GENOMIC DNA]</scope>
    <source>
        <strain evidence="2 3">OC33-EN06</strain>
    </source>
</reference>
<evidence type="ECO:0000313" key="2">
    <source>
        <dbReference type="EMBL" id="MEJ2885488.1"/>
    </source>
</evidence>
<organism evidence="2 3">
    <name type="scientific">Actinomycetospora aeridis</name>
    <dbReference type="NCBI Taxonomy" id="3129231"/>
    <lineage>
        <taxon>Bacteria</taxon>
        <taxon>Bacillati</taxon>
        <taxon>Actinomycetota</taxon>
        <taxon>Actinomycetes</taxon>
        <taxon>Pseudonocardiales</taxon>
        <taxon>Pseudonocardiaceae</taxon>
        <taxon>Actinomycetospora</taxon>
    </lineage>
</organism>
<dbReference type="InterPro" id="IPR005153">
    <property type="entry name" value="MbtH-like_dom"/>
</dbReference>
<keyword evidence="3" id="KW-1185">Reference proteome</keyword>
<dbReference type="Proteomes" id="UP001370100">
    <property type="component" value="Unassembled WGS sequence"/>
</dbReference>
<dbReference type="SMART" id="SM00923">
    <property type="entry name" value="MbtH"/>
    <property type="match status" value="1"/>
</dbReference>
<accession>A0ABU8N1C7</accession>
<dbReference type="InterPro" id="IPR037407">
    <property type="entry name" value="MLP_fam"/>
</dbReference>
<dbReference type="InterPro" id="IPR038020">
    <property type="entry name" value="MbtH-like_sf"/>
</dbReference>
<evidence type="ECO:0000313" key="3">
    <source>
        <dbReference type="Proteomes" id="UP001370100"/>
    </source>
</evidence>
<dbReference type="RefSeq" id="WP_337711966.1">
    <property type="nucleotide sequence ID" value="NZ_JBBEGL010000001.1"/>
</dbReference>
<name>A0ABU8N1C7_9PSEU</name>
<dbReference type="Gene3D" id="3.90.820.10">
    <property type="entry name" value="Structural Genomics, Unknown Function 30-nov-00 1gh9 Mol_id"/>
    <property type="match status" value="1"/>
</dbReference>
<dbReference type="SUPFAM" id="SSF160582">
    <property type="entry name" value="MbtH-like"/>
    <property type="match status" value="1"/>
</dbReference>
<feature type="domain" description="MbtH-like" evidence="1">
    <location>
        <begin position="3"/>
        <end position="65"/>
    </location>
</feature>
<comment type="caution">
    <text evidence="2">The sequence shown here is derived from an EMBL/GenBank/DDBJ whole genome shotgun (WGS) entry which is preliminary data.</text>
</comment>
<gene>
    <name evidence="2" type="ORF">WCD41_03435</name>
</gene>
<protein>
    <submittedName>
        <fullName evidence="2">MbtH family protein</fullName>
    </submittedName>
</protein>
<dbReference type="EMBL" id="JBBEGL010000001">
    <property type="protein sequence ID" value="MEJ2885488.1"/>
    <property type="molecule type" value="Genomic_DNA"/>
</dbReference>
<proteinExistence type="predicted"/>
<dbReference type="PANTHER" id="PTHR38444:SF1">
    <property type="entry name" value="ENTEROBACTIN BIOSYNTHESIS PROTEIN YBDZ"/>
    <property type="match status" value="1"/>
</dbReference>
<evidence type="ECO:0000259" key="1">
    <source>
        <dbReference type="SMART" id="SM00923"/>
    </source>
</evidence>